<dbReference type="PANTHER" id="PTHR34174:SF1">
    <property type="entry name" value="CENTRIOLAR AND CILIOGENESIS-ASSOCIATED PROTEIN HYLS1"/>
    <property type="match status" value="1"/>
</dbReference>
<evidence type="ECO:0000256" key="3">
    <source>
        <dbReference type="ARBA" id="ARBA00010091"/>
    </source>
</evidence>
<comment type="similarity">
    <text evidence="3">Belongs to the HYLS1 family.</text>
</comment>
<gene>
    <name evidence="9" type="primary">Hyls1</name>
    <name evidence="9" type="ORF">ATRCLA_R13331</name>
</gene>
<keyword evidence="6" id="KW-0206">Cytoskeleton</keyword>
<dbReference type="InterPro" id="IPR027918">
    <property type="entry name" value="HYLS1_C_dom"/>
</dbReference>
<evidence type="ECO:0000256" key="4">
    <source>
        <dbReference type="ARBA" id="ARBA00022490"/>
    </source>
</evidence>
<evidence type="ECO:0000256" key="1">
    <source>
        <dbReference type="ARBA" id="ARBA00004114"/>
    </source>
</evidence>
<protein>
    <submittedName>
        <fullName evidence="9">HYLS1 protein</fullName>
    </submittedName>
</protein>
<dbReference type="Proteomes" id="UP000658642">
    <property type="component" value="Unassembled WGS sequence"/>
</dbReference>
<dbReference type="AlphaFoldDB" id="A0A852P2I2"/>
<dbReference type="InterPro" id="IPR052319">
    <property type="entry name" value="Centriolar_ciliogenesis_assoc"/>
</dbReference>
<dbReference type="OrthoDB" id="6343432at2759"/>
<evidence type="ECO:0000256" key="6">
    <source>
        <dbReference type="ARBA" id="ARBA00023212"/>
    </source>
</evidence>
<evidence type="ECO:0000256" key="7">
    <source>
        <dbReference type="ARBA" id="ARBA00023273"/>
    </source>
</evidence>
<comment type="caution">
    <text evidence="9">The sequence shown here is derived from an EMBL/GenBank/DDBJ whole genome shotgun (WGS) entry which is preliminary data.</text>
</comment>
<dbReference type="GO" id="GO:0005814">
    <property type="term" value="C:centriole"/>
    <property type="evidence" value="ECO:0007669"/>
    <property type="project" value="UniProtKB-SubCell"/>
</dbReference>
<evidence type="ECO:0000313" key="10">
    <source>
        <dbReference type="Proteomes" id="UP000658642"/>
    </source>
</evidence>
<reference evidence="9" key="1">
    <citation type="submission" date="2020-02" db="EMBL/GenBank/DDBJ databases">
        <title>Bird 10,000 Genomes (B10K) Project - Family phase.</title>
        <authorList>
            <person name="Zhang G."/>
        </authorList>
    </citation>
    <scope>NUCLEOTIDE SEQUENCE</scope>
    <source>
        <strain evidence="9">B10K-DU-029-61</strain>
        <tissue evidence="9">Blood</tissue>
    </source>
</reference>
<proteinExistence type="inferred from homology"/>
<keyword evidence="4" id="KW-0963">Cytoplasm</keyword>
<name>A0A852P2I2_9PASS</name>
<dbReference type="EMBL" id="WBMZ01007055">
    <property type="protein sequence ID" value="NXY18491.1"/>
    <property type="molecule type" value="Genomic_DNA"/>
</dbReference>
<feature type="domain" description="Centriolar and ciliogenesis-associated protein HYLS1 C-terminal" evidence="8">
    <location>
        <begin position="1"/>
        <end position="52"/>
    </location>
</feature>
<keyword evidence="5" id="KW-0970">Cilium biogenesis/degradation</keyword>
<dbReference type="PANTHER" id="PTHR34174">
    <property type="entry name" value="HYDROLETHALUS SYNDROME PROTEIN 1"/>
    <property type="match status" value="1"/>
</dbReference>
<organism evidence="9 10">
    <name type="scientific">Atrichornis clamosus</name>
    <dbReference type="NCBI Taxonomy" id="449594"/>
    <lineage>
        <taxon>Eukaryota</taxon>
        <taxon>Metazoa</taxon>
        <taxon>Chordata</taxon>
        <taxon>Craniata</taxon>
        <taxon>Vertebrata</taxon>
        <taxon>Euteleostomi</taxon>
        <taxon>Archelosauria</taxon>
        <taxon>Archosauria</taxon>
        <taxon>Dinosauria</taxon>
        <taxon>Saurischia</taxon>
        <taxon>Theropoda</taxon>
        <taxon>Coelurosauria</taxon>
        <taxon>Aves</taxon>
        <taxon>Neognathae</taxon>
        <taxon>Neoaves</taxon>
        <taxon>Telluraves</taxon>
        <taxon>Australaves</taxon>
        <taxon>Passeriformes</taxon>
        <taxon>Menuridae</taxon>
        <taxon>Atrichornis</taxon>
    </lineage>
</organism>
<keyword evidence="7" id="KW-0966">Cell projection</keyword>
<keyword evidence="10" id="KW-1185">Reference proteome</keyword>
<feature type="non-terminal residue" evidence="9">
    <location>
        <position position="60"/>
    </location>
</feature>
<accession>A0A852P2I2</accession>
<evidence type="ECO:0000256" key="5">
    <source>
        <dbReference type="ARBA" id="ARBA00022794"/>
    </source>
</evidence>
<dbReference type="Pfam" id="PF15311">
    <property type="entry name" value="HYLS1_C"/>
    <property type="match status" value="1"/>
</dbReference>
<evidence type="ECO:0000313" key="9">
    <source>
        <dbReference type="EMBL" id="NXY18491.1"/>
    </source>
</evidence>
<evidence type="ECO:0000259" key="8">
    <source>
        <dbReference type="Pfam" id="PF15311"/>
    </source>
</evidence>
<sequence>DPHQELRWAMRQQMLQPGLPCPAQKRLVPNMYVVPTMKQRAALRWRVRQDLAHCRMPRRN</sequence>
<evidence type="ECO:0000256" key="2">
    <source>
        <dbReference type="ARBA" id="ARBA00004138"/>
    </source>
</evidence>
<dbReference type="GO" id="GO:0097730">
    <property type="term" value="C:non-motile cilium"/>
    <property type="evidence" value="ECO:0007669"/>
    <property type="project" value="TreeGrafter"/>
</dbReference>
<dbReference type="GO" id="GO:0060271">
    <property type="term" value="P:cilium assembly"/>
    <property type="evidence" value="ECO:0007669"/>
    <property type="project" value="TreeGrafter"/>
</dbReference>
<feature type="non-terminal residue" evidence="9">
    <location>
        <position position="1"/>
    </location>
</feature>
<comment type="subcellular location">
    <subcellularLocation>
        <location evidence="2">Cell projection</location>
        <location evidence="2">Cilium</location>
    </subcellularLocation>
    <subcellularLocation>
        <location evidence="1">Cytoplasm</location>
        <location evidence="1">Cytoskeleton</location>
        <location evidence="1">Microtubule organizing center</location>
        <location evidence="1">Centrosome</location>
        <location evidence="1">Centriole</location>
    </subcellularLocation>
</comment>